<keyword evidence="3 5" id="KW-0862">Zinc</keyword>
<feature type="zinc finger region" description="C3H1-type" evidence="5">
    <location>
        <begin position="142"/>
        <end position="170"/>
    </location>
</feature>
<protein>
    <submittedName>
        <fullName evidence="8">Zinc finger CCCH domain-containing protein 32</fullName>
    </submittedName>
</protein>
<dbReference type="SUPFAM" id="SSF90229">
    <property type="entry name" value="CCCH zinc finger"/>
    <property type="match status" value="1"/>
</dbReference>
<accession>A0A438KHV9</accession>
<gene>
    <name evidence="8" type="primary">VvCHDp000144_1</name>
    <name evidence="8" type="ORF">CK203_002815</name>
</gene>
<dbReference type="GO" id="GO:0003677">
    <property type="term" value="F:DNA binding"/>
    <property type="evidence" value="ECO:0007669"/>
    <property type="project" value="UniProtKB-KW"/>
</dbReference>
<dbReference type="Gene3D" id="4.10.1000.10">
    <property type="entry name" value="Zinc finger, CCCH-type"/>
    <property type="match status" value="1"/>
</dbReference>
<keyword evidence="4" id="KW-0238">DNA-binding</keyword>
<dbReference type="GO" id="GO:0003729">
    <property type="term" value="F:mRNA binding"/>
    <property type="evidence" value="ECO:0007669"/>
    <property type="project" value="UniProtKB-ARBA"/>
</dbReference>
<comment type="caution">
    <text evidence="8">The sequence shown here is derived from an EMBL/GenBank/DDBJ whole genome shotgun (WGS) entry which is preliminary data.</text>
</comment>
<feature type="compositionally biased region" description="Basic and acidic residues" evidence="6">
    <location>
        <begin position="18"/>
        <end position="28"/>
    </location>
</feature>
<feature type="region of interest" description="Disordered" evidence="6">
    <location>
        <begin position="1"/>
        <end position="45"/>
    </location>
</feature>
<evidence type="ECO:0000313" key="9">
    <source>
        <dbReference type="Proteomes" id="UP000288805"/>
    </source>
</evidence>
<dbReference type="InterPro" id="IPR036855">
    <property type="entry name" value="Znf_CCCH_sf"/>
</dbReference>
<feature type="domain" description="C3H1-type" evidence="7">
    <location>
        <begin position="142"/>
        <end position="170"/>
    </location>
</feature>
<reference evidence="8 9" key="1">
    <citation type="journal article" date="2018" name="PLoS Genet.">
        <title>Population sequencing reveals clonal diversity and ancestral inbreeding in the grapevine cultivar Chardonnay.</title>
        <authorList>
            <person name="Roach M.J."/>
            <person name="Johnson D.L."/>
            <person name="Bohlmann J."/>
            <person name="van Vuuren H.J."/>
            <person name="Jones S.J."/>
            <person name="Pretorius I.S."/>
            <person name="Schmidt S.A."/>
            <person name="Borneman A.R."/>
        </authorList>
    </citation>
    <scope>NUCLEOTIDE SEQUENCE [LARGE SCALE GENOMIC DNA]</scope>
    <source>
        <strain evidence="9">cv. Chardonnay</strain>
        <tissue evidence="8">Leaf</tissue>
    </source>
</reference>
<evidence type="ECO:0000313" key="8">
    <source>
        <dbReference type="EMBL" id="RVX20794.1"/>
    </source>
</evidence>
<name>A0A438KHV9_VITVI</name>
<proteinExistence type="predicted"/>
<evidence type="ECO:0000256" key="2">
    <source>
        <dbReference type="ARBA" id="ARBA00022771"/>
    </source>
</evidence>
<dbReference type="InterPro" id="IPR000571">
    <property type="entry name" value="Znf_CCCH"/>
</dbReference>
<dbReference type="AlphaFoldDB" id="A0A438KHV9"/>
<dbReference type="Pfam" id="PF00642">
    <property type="entry name" value="zf-CCCH"/>
    <property type="match status" value="1"/>
</dbReference>
<dbReference type="EMBL" id="QGNW01000006">
    <property type="protein sequence ID" value="RVX20794.1"/>
    <property type="molecule type" value="Genomic_DNA"/>
</dbReference>
<evidence type="ECO:0000256" key="3">
    <source>
        <dbReference type="ARBA" id="ARBA00022833"/>
    </source>
</evidence>
<evidence type="ECO:0000256" key="6">
    <source>
        <dbReference type="SAM" id="MobiDB-lite"/>
    </source>
</evidence>
<sequence length="176" mass="19400">MSVLKVEKGVSKGSPNESKGDQMDHAPDSDPSNEPISDGSDQGHFGHFMRKQVSVTRGARNSAKVTGLFNGSISSTVWRIHFCKVIHTPKGLVFMELYGRAPARDGSQSDPSVEWSPVRAVSGLEESMWRLGLSSRESYPERPGVADCVYYMKTGFCGFGSRCRYNHPRDRSSVNP</sequence>
<evidence type="ECO:0000256" key="4">
    <source>
        <dbReference type="ARBA" id="ARBA00023125"/>
    </source>
</evidence>
<dbReference type="Proteomes" id="UP000288805">
    <property type="component" value="Unassembled WGS sequence"/>
</dbReference>
<evidence type="ECO:0000259" key="7">
    <source>
        <dbReference type="PROSITE" id="PS50103"/>
    </source>
</evidence>
<dbReference type="InterPro" id="IPR050974">
    <property type="entry name" value="Plant_ZF_CCCH"/>
</dbReference>
<keyword evidence="1 5" id="KW-0479">Metal-binding</keyword>
<dbReference type="PROSITE" id="PS50103">
    <property type="entry name" value="ZF_C3H1"/>
    <property type="match status" value="1"/>
</dbReference>
<evidence type="ECO:0000256" key="5">
    <source>
        <dbReference type="PROSITE-ProRule" id="PRU00723"/>
    </source>
</evidence>
<evidence type="ECO:0000256" key="1">
    <source>
        <dbReference type="ARBA" id="ARBA00022723"/>
    </source>
</evidence>
<feature type="compositionally biased region" description="Basic and acidic residues" evidence="6">
    <location>
        <begin position="1"/>
        <end position="10"/>
    </location>
</feature>
<dbReference type="SMART" id="SM00356">
    <property type="entry name" value="ZnF_C3H1"/>
    <property type="match status" value="1"/>
</dbReference>
<organism evidence="8 9">
    <name type="scientific">Vitis vinifera</name>
    <name type="common">Grape</name>
    <dbReference type="NCBI Taxonomy" id="29760"/>
    <lineage>
        <taxon>Eukaryota</taxon>
        <taxon>Viridiplantae</taxon>
        <taxon>Streptophyta</taxon>
        <taxon>Embryophyta</taxon>
        <taxon>Tracheophyta</taxon>
        <taxon>Spermatophyta</taxon>
        <taxon>Magnoliopsida</taxon>
        <taxon>eudicotyledons</taxon>
        <taxon>Gunneridae</taxon>
        <taxon>Pentapetalae</taxon>
        <taxon>rosids</taxon>
        <taxon>Vitales</taxon>
        <taxon>Vitaceae</taxon>
        <taxon>Viteae</taxon>
        <taxon>Vitis</taxon>
    </lineage>
</organism>
<dbReference type="PANTHER" id="PTHR12506">
    <property type="entry name" value="PROTEIN PHOSPHATASE RELATED"/>
    <property type="match status" value="1"/>
</dbReference>
<dbReference type="GO" id="GO:0008270">
    <property type="term" value="F:zinc ion binding"/>
    <property type="evidence" value="ECO:0007669"/>
    <property type="project" value="UniProtKB-KW"/>
</dbReference>
<keyword evidence="2 5" id="KW-0863">Zinc-finger</keyword>
<dbReference type="PANTHER" id="PTHR12506:SF43">
    <property type="entry name" value="ZINC FINGER CCCH DOMAIN-CONTAINING PROTEIN 32"/>
    <property type="match status" value="1"/>
</dbReference>